<evidence type="ECO:0000259" key="6">
    <source>
        <dbReference type="Pfam" id="PF00909"/>
    </source>
</evidence>
<dbReference type="InterPro" id="IPR024041">
    <property type="entry name" value="NH4_transpt_AmtB-like_dom"/>
</dbReference>
<dbReference type="OrthoDB" id="534912at2759"/>
<dbReference type="Gene3D" id="1.10.3430.10">
    <property type="entry name" value="Ammonium transporter AmtB like domains"/>
    <property type="match status" value="1"/>
</dbReference>
<name>A0A9Q0FVX9_9ROSI</name>
<reference evidence="7" key="2">
    <citation type="journal article" date="2023" name="Plants (Basel)">
        <title>Annotation of the Turnera subulata (Passifloraceae) Draft Genome Reveals the S-Locus Evolved after the Divergence of Turneroideae from Passifloroideae in a Stepwise Manner.</title>
        <authorList>
            <person name="Henning P.M."/>
            <person name="Roalson E.H."/>
            <person name="Mir W."/>
            <person name="McCubbin A.G."/>
            <person name="Shore J.S."/>
        </authorList>
    </citation>
    <scope>NUCLEOTIDE SEQUENCE</scope>
    <source>
        <strain evidence="7">F60SS</strain>
    </source>
</reference>
<keyword evidence="8" id="KW-1185">Reference proteome</keyword>
<evidence type="ECO:0000256" key="3">
    <source>
        <dbReference type="ARBA" id="ARBA00022692"/>
    </source>
</evidence>
<keyword evidence="3" id="KW-0812">Transmembrane</keyword>
<evidence type="ECO:0000256" key="1">
    <source>
        <dbReference type="ARBA" id="ARBA00004141"/>
    </source>
</evidence>
<dbReference type="PANTHER" id="PTHR43029">
    <property type="entry name" value="AMMONIUM TRANSPORTER MEP2"/>
    <property type="match status" value="1"/>
</dbReference>
<dbReference type="GO" id="GO:0005886">
    <property type="term" value="C:plasma membrane"/>
    <property type="evidence" value="ECO:0007669"/>
    <property type="project" value="TreeGrafter"/>
</dbReference>
<comment type="subcellular location">
    <subcellularLocation>
        <location evidence="1">Membrane</location>
        <topology evidence="1">Multi-pass membrane protein</topology>
    </subcellularLocation>
</comment>
<gene>
    <name evidence="7" type="ORF">Tsubulata_007082</name>
</gene>
<dbReference type="EMBL" id="JAKUCV010003517">
    <property type="protein sequence ID" value="KAJ4838586.1"/>
    <property type="molecule type" value="Genomic_DNA"/>
</dbReference>
<dbReference type="AlphaFoldDB" id="A0A9Q0FVX9"/>
<evidence type="ECO:0000256" key="2">
    <source>
        <dbReference type="ARBA" id="ARBA00005887"/>
    </source>
</evidence>
<evidence type="ECO:0000256" key="4">
    <source>
        <dbReference type="ARBA" id="ARBA00022989"/>
    </source>
</evidence>
<evidence type="ECO:0000313" key="8">
    <source>
        <dbReference type="Proteomes" id="UP001141552"/>
    </source>
</evidence>
<feature type="domain" description="Ammonium transporter AmtB-like" evidence="6">
    <location>
        <begin position="55"/>
        <end position="144"/>
    </location>
</feature>
<sequence length="182" mass="20722">LSLTLMSALPPMCLHGSCTIPFSLETVYNWCYTRHDYWPCLHFASLLPQLRLPNQVDDPMAIFHTHASAGGLEGILTGFFPMPKLCRLFNQLGIQLCDIVFVICLNVITTIPTRAMVGLVVLLRLCDEVYQVGDDDAIHGEEAFALWNDGERFENIKHNRVYETEEFLSYVKSRRKGDDIEI</sequence>
<comment type="similarity">
    <text evidence="2">Belongs to the ammonia transporter channel (TC 1.A.11.2) family.</text>
</comment>
<dbReference type="SUPFAM" id="SSF111352">
    <property type="entry name" value="Ammonium transporter"/>
    <property type="match status" value="1"/>
</dbReference>
<proteinExistence type="inferred from homology"/>
<keyword evidence="5" id="KW-0472">Membrane</keyword>
<protein>
    <recommendedName>
        <fullName evidence="6">Ammonium transporter AmtB-like domain-containing protein</fullName>
    </recommendedName>
</protein>
<feature type="non-terminal residue" evidence="7">
    <location>
        <position position="1"/>
    </location>
</feature>
<dbReference type="Pfam" id="PF00909">
    <property type="entry name" value="Ammonium_transp"/>
    <property type="match status" value="1"/>
</dbReference>
<organism evidence="7 8">
    <name type="scientific">Turnera subulata</name>
    <dbReference type="NCBI Taxonomy" id="218843"/>
    <lineage>
        <taxon>Eukaryota</taxon>
        <taxon>Viridiplantae</taxon>
        <taxon>Streptophyta</taxon>
        <taxon>Embryophyta</taxon>
        <taxon>Tracheophyta</taxon>
        <taxon>Spermatophyta</taxon>
        <taxon>Magnoliopsida</taxon>
        <taxon>eudicotyledons</taxon>
        <taxon>Gunneridae</taxon>
        <taxon>Pentapetalae</taxon>
        <taxon>rosids</taxon>
        <taxon>fabids</taxon>
        <taxon>Malpighiales</taxon>
        <taxon>Passifloraceae</taxon>
        <taxon>Turnera</taxon>
    </lineage>
</organism>
<feature type="non-terminal residue" evidence="7">
    <location>
        <position position="182"/>
    </location>
</feature>
<evidence type="ECO:0000256" key="5">
    <source>
        <dbReference type="ARBA" id="ARBA00023136"/>
    </source>
</evidence>
<keyword evidence="4" id="KW-1133">Transmembrane helix</keyword>
<dbReference type="PANTHER" id="PTHR43029:SF28">
    <property type="entry name" value="AMMONIUM TRANSPORTER 2 MEMBER 4"/>
    <property type="match status" value="1"/>
</dbReference>
<evidence type="ECO:0000313" key="7">
    <source>
        <dbReference type="EMBL" id="KAJ4838586.1"/>
    </source>
</evidence>
<accession>A0A9Q0FVX9</accession>
<dbReference type="InterPro" id="IPR001905">
    <property type="entry name" value="Ammonium_transpt"/>
</dbReference>
<dbReference type="InterPro" id="IPR029020">
    <property type="entry name" value="Ammonium/urea_transptr"/>
</dbReference>
<dbReference type="Proteomes" id="UP001141552">
    <property type="component" value="Unassembled WGS sequence"/>
</dbReference>
<comment type="caution">
    <text evidence="7">The sequence shown here is derived from an EMBL/GenBank/DDBJ whole genome shotgun (WGS) entry which is preliminary data.</text>
</comment>
<reference evidence="7" key="1">
    <citation type="submission" date="2022-02" db="EMBL/GenBank/DDBJ databases">
        <authorList>
            <person name="Henning P.M."/>
            <person name="McCubbin A.G."/>
            <person name="Shore J.S."/>
        </authorList>
    </citation>
    <scope>NUCLEOTIDE SEQUENCE</scope>
    <source>
        <strain evidence="7">F60SS</strain>
        <tissue evidence="7">Leaves</tissue>
    </source>
</reference>
<dbReference type="GO" id="GO:0008519">
    <property type="term" value="F:ammonium channel activity"/>
    <property type="evidence" value="ECO:0007669"/>
    <property type="project" value="InterPro"/>
</dbReference>